<keyword evidence="2" id="KW-1185">Reference proteome</keyword>
<gene>
    <name evidence="1" type="ORF">HNP60_001792</name>
</gene>
<proteinExistence type="predicted"/>
<dbReference type="Gene3D" id="3.90.1010.10">
    <property type="match status" value="1"/>
</dbReference>
<protein>
    <submittedName>
        <fullName evidence="1">NifU-like protein involved in Fe-S cluster formation</fullName>
    </submittedName>
</protein>
<comment type="caution">
    <text evidence="1">The sequence shown here is derived from an EMBL/GenBank/DDBJ whole genome shotgun (WGS) entry which is preliminary data.</text>
</comment>
<organism evidence="1 2">
    <name type="scientific">Sphingobium lignivorans</name>
    <dbReference type="NCBI Taxonomy" id="2735886"/>
    <lineage>
        <taxon>Bacteria</taxon>
        <taxon>Pseudomonadati</taxon>
        <taxon>Pseudomonadota</taxon>
        <taxon>Alphaproteobacteria</taxon>
        <taxon>Sphingomonadales</taxon>
        <taxon>Sphingomonadaceae</taxon>
        <taxon>Sphingobium</taxon>
    </lineage>
</organism>
<accession>A0ABR6NEW4</accession>
<dbReference type="EMBL" id="JACHKA010000001">
    <property type="protein sequence ID" value="MBB5985818.1"/>
    <property type="molecule type" value="Genomic_DNA"/>
</dbReference>
<dbReference type="Proteomes" id="UP001138540">
    <property type="component" value="Unassembled WGS sequence"/>
</dbReference>
<sequence length="147" mass="15212">MSASLYSIDVLRMAADVASFPPLSDADGADERRSPTCGSRMSVTLRLDAAGTIEAIGLDAKACALGQAAAAIFARGVIGADKARIAAASQGWRAYLSRESDSLPDWPSLDLLAAGRDYPARHPSMRLAFEAAEAAMEQALARASAGG</sequence>
<dbReference type="RefSeq" id="WP_184152617.1">
    <property type="nucleotide sequence ID" value="NZ_JACHKA010000001.1"/>
</dbReference>
<name>A0ABR6NEW4_9SPHN</name>
<evidence type="ECO:0000313" key="2">
    <source>
        <dbReference type="Proteomes" id="UP001138540"/>
    </source>
</evidence>
<reference evidence="1 2" key="1">
    <citation type="submission" date="2020-08" db="EMBL/GenBank/DDBJ databases">
        <title>Exploring microbial biodiversity for novel pathways involved in the catabolism of aromatic compounds derived from lignin.</title>
        <authorList>
            <person name="Elkins J."/>
        </authorList>
    </citation>
    <scope>NUCLEOTIDE SEQUENCE [LARGE SCALE GENOMIC DNA]</scope>
    <source>
        <strain evidence="1 2">B1D3A</strain>
    </source>
</reference>
<evidence type="ECO:0000313" key="1">
    <source>
        <dbReference type="EMBL" id="MBB5985818.1"/>
    </source>
</evidence>
<dbReference type="SUPFAM" id="SSF82649">
    <property type="entry name" value="SufE/NifU"/>
    <property type="match status" value="1"/>
</dbReference>